<dbReference type="EMBL" id="CAJNDS010002776">
    <property type="protein sequence ID" value="CAE7592756.1"/>
    <property type="molecule type" value="Genomic_DNA"/>
</dbReference>
<sequence>MRTAKYNGHVDWASWTREAASPRASTPPRAMHASAKVSTADWCKNYGYIGTDGQIHWPSAHADHARTVALAWAHADEDAIDAMSVKTATQKLKEGGDLWALLRCAYLAGADGTTAESFQAAFSCVRVVAIAVLAASETARRSKEVGGVEPSTIAKVTPLQKQEKKRTQSEFDRFDGLDLGDFGDLDAASQRVHESLQRQVGSRLLRC</sequence>
<proteinExistence type="predicted"/>
<gene>
    <name evidence="1" type="ORF">SNAT2548_LOCUS33741</name>
</gene>
<name>A0A812UV84_9DINO</name>
<comment type="caution">
    <text evidence="1">The sequence shown here is derived from an EMBL/GenBank/DDBJ whole genome shotgun (WGS) entry which is preliminary data.</text>
</comment>
<evidence type="ECO:0000313" key="1">
    <source>
        <dbReference type="EMBL" id="CAE7592756.1"/>
    </source>
</evidence>
<protein>
    <submittedName>
        <fullName evidence="1">Uncharacterized protein</fullName>
    </submittedName>
</protein>
<accession>A0A812UV84</accession>
<evidence type="ECO:0000313" key="2">
    <source>
        <dbReference type="Proteomes" id="UP000604046"/>
    </source>
</evidence>
<dbReference type="OrthoDB" id="408449at2759"/>
<reference evidence="1" key="1">
    <citation type="submission" date="2021-02" db="EMBL/GenBank/DDBJ databases">
        <authorList>
            <person name="Dougan E. K."/>
            <person name="Rhodes N."/>
            <person name="Thang M."/>
            <person name="Chan C."/>
        </authorList>
    </citation>
    <scope>NUCLEOTIDE SEQUENCE</scope>
</reference>
<organism evidence="1 2">
    <name type="scientific">Symbiodinium natans</name>
    <dbReference type="NCBI Taxonomy" id="878477"/>
    <lineage>
        <taxon>Eukaryota</taxon>
        <taxon>Sar</taxon>
        <taxon>Alveolata</taxon>
        <taxon>Dinophyceae</taxon>
        <taxon>Suessiales</taxon>
        <taxon>Symbiodiniaceae</taxon>
        <taxon>Symbiodinium</taxon>
    </lineage>
</organism>
<dbReference type="AlphaFoldDB" id="A0A812UV84"/>
<dbReference type="Proteomes" id="UP000604046">
    <property type="component" value="Unassembled WGS sequence"/>
</dbReference>
<keyword evidence="2" id="KW-1185">Reference proteome</keyword>